<reference evidence="1" key="1">
    <citation type="submission" date="2007-07" db="EMBL/GenBank/DDBJ databases">
        <title>PCAP assembly of the Caenorhabditis remanei genome.</title>
        <authorList>
            <consortium name="The Caenorhabditis remanei Sequencing Consortium"/>
            <person name="Wilson R.K."/>
        </authorList>
    </citation>
    <scope>NUCLEOTIDE SEQUENCE [LARGE SCALE GENOMIC DNA]</scope>
    <source>
        <strain evidence="1">PB4641</strain>
    </source>
</reference>
<dbReference type="KEGG" id="crq:GCK72_008022"/>
<gene>
    <name evidence="1" type="ORF">CRE_17868</name>
</gene>
<dbReference type="AlphaFoldDB" id="E3MDU1"/>
<dbReference type="eggNOG" id="ENOG502RT94">
    <property type="taxonomic scope" value="Eukaryota"/>
</dbReference>
<dbReference type="GeneID" id="9817715"/>
<evidence type="ECO:0000313" key="2">
    <source>
        <dbReference type="Proteomes" id="UP000008281"/>
    </source>
</evidence>
<dbReference type="HOGENOM" id="CLU_042576_3_1_1"/>
<dbReference type="Proteomes" id="UP000008281">
    <property type="component" value="Unassembled WGS sequence"/>
</dbReference>
<proteinExistence type="predicted"/>
<dbReference type="RefSeq" id="XP_003105795.2">
    <property type="nucleotide sequence ID" value="XM_003105747.2"/>
</dbReference>
<dbReference type="PANTHER" id="PTHR31379">
    <property type="entry name" value="F-BOX C PROTEIN-RELATED-RELATED"/>
    <property type="match status" value="1"/>
</dbReference>
<dbReference type="InterPro" id="IPR021942">
    <property type="entry name" value="DUF3557"/>
</dbReference>
<dbReference type="EMBL" id="DS268437">
    <property type="protein sequence ID" value="EFO99203.1"/>
    <property type="molecule type" value="Genomic_DNA"/>
</dbReference>
<protein>
    <submittedName>
        <fullName evidence="1">Uncharacterized protein</fullName>
    </submittedName>
</protein>
<organism evidence="2">
    <name type="scientific">Caenorhabditis remanei</name>
    <name type="common">Caenorhabditis vulgaris</name>
    <dbReference type="NCBI Taxonomy" id="31234"/>
    <lineage>
        <taxon>Eukaryota</taxon>
        <taxon>Metazoa</taxon>
        <taxon>Ecdysozoa</taxon>
        <taxon>Nematoda</taxon>
        <taxon>Chromadorea</taxon>
        <taxon>Rhabditida</taxon>
        <taxon>Rhabditina</taxon>
        <taxon>Rhabditomorpha</taxon>
        <taxon>Rhabditoidea</taxon>
        <taxon>Rhabditidae</taxon>
        <taxon>Peloderinae</taxon>
        <taxon>Caenorhabditis</taxon>
    </lineage>
</organism>
<accession>E3MDU1</accession>
<dbReference type="Pfam" id="PF12078">
    <property type="entry name" value="DUF3557"/>
    <property type="match status" value="1"/>
</dbReference>
<keyword evidence="2" id="KW-1185">Reference proteome</keyword>
<dbReference type="CTD" id="9817715"/>
<sequence length="308" mass="35769">MRRLTYLSLKCVVEFLDPAKRISIFSRCPHLKRMEKIVPLHVKCLKIDDDFLSLDAFSISCSIAYEHEVKFEMHNTKKEIGRPFPMHLSPLETGDHLLEYYLGGRTIIYVDLIQFENSIADFTYPENLMFKVNKLDVGSHYFGYFISVIRQDSYPLKMLRTGNEGVNYHMSAVVRSAENLIVVVDKPVYEIEGIHKLLNKYVSFEDNYGNIGFVLRVISEWMNNSRENGTTFSFTSTHDNFIEDSLTAFNELFNGYKDDFEGVDEQFMPDKPRFLVPILQDTAKIQIYVIQSEESPKPKLVLRNILSL</sequence>
<name>E3MDU1_CAERE</name>
<dbReference type="PANTHER" id="PTHR31379:SF1">
    <property type="entry name" value="F-BOX C PROTEIN-RELATED"/>
    <property type="match status" value="1"/>
</dbReference>
<evidence type="ECO:0000313" key="1">
    <source>
        <dbReference type="EMBL" id="EFO99203.1"/>
    </source>
</evidence>